<dbReference type="GO" id="GO:0003677">
    <property type="term" value="F:DNA binding"/>
    <property type="evidence" value="ECO:0007669"/>
    <property type="project" value="UniProtKB-KW"/>
</dbReference>
<protein>
    <recommendedName>
        <fullName evidence="6">RNA polymerase sigma factor</fullName>
    </recommendedName>
</protein>
<dbReference type="GO" id="GO:0006352">
    <property type="term" value="P:DNA-templated transcription initiation"/>
    <property type="evidence" value="ECO:0007669"/>
    <property type="project" value="InterPro"/>
</dbReference>
<evidence type="ECO:0000256" key="1">
    <source>
        <dbReference type="ARBA" id="ARBA00010641"/>
    </source>
</evidence>
<dbReference type="Pfam" id="PF04542">
    <property type="entry name" value="Sigma70_r2"/>
    <property type="match status" value="1"/>
</dbReference>
<evidence type="ECO:0000256" key="5">
    <source>
        <dbReference type="ARBA" id="ARBA00023163"/>
    </source>
</evidence>
<dbReference type="SUPFAM" id="SSF88946">
    <property type="entry name" value="Sigma2 domain of RNA polymerase sigma factors"/>
    <property type="match status" value="1"/>
</dbReference>
<dbReference type="InterPro" id="IPR013325">
    <property type="entry name" value="RNA_pol_sigma_r2"/>
</dbReference>
<feature type="domain" description="RNA polymerase sigma-70 region 2" evidence="7">
    <location>
        <begin position="38"/>
        <end position="104"/>
    </location>
</feature>
<dbReference type="InterPro" id="IPR013324">
    <property type="entry name" value="RNA_pol_sigma_r3/r4-like"/>
</dbReference>
<dbReference type="InterPro" id="IPR013249">
    <property type="entry name" value="RNA_pol_sigma70_r4_t2"/>
</dbReference>
<evidence type="ECO:0000256" key="6">
    <source>
        <dbReference type="RuleBase" id="RU000716"/>
    </source>
</evidence>
<dbReference type="AlphaFoldDB" id="A0A5N3PHL5"/>
<dbReference type="Gene3D" id="1.10.10.10">
    <property type="entry name" value="Winged helix-like DNA-binding domain superfamily/Winged helix DNA-binding domain"/>
    <property type="match status" value="1"/>
</dbReference>
<keyword evidence="4 6" id="KW-0238">DNA-binding</keyword>
<evidence type="ECO:0000256" key="2">
    <source>
        <dbReference type="ARBA" id="ARBA00023015"/>
    </source>
</evidence>
<dbReference type="PANTHER" id="PTHR43133">
    <property type="entry name" value="RNA POLYMERASE ECF-TYPE SIGMA FACTO"/>
    <property type="match status" value="1"/>
</dbReference>
<feature type="domain" description="RNA polymerase sigma factor 70 region 4 type 2" evidence="8">
    <location>
        <begin position="147"/>
        <end position="198"/>
    </location>
</feature>
<evidence type="ECO:0000256" key="3">
    <source>
        <dbReference type="ARBA" id="ARBA00023082"/>
    </source>
</evidence>
<comment type="similarity">
    <text evidence="1 6">Belongs to the sigma-70 factor family. ECF subfamily.</text>
</comment>
<dbReference type="Proteomes" id="UP000325684">
    <property type="component" value="Unassembled WGS sequence"/>
</dbReference>
<dbReference type="CDD" id="cd06171">
    <property type="entry name" value="Sigma70_r4"/>
    <property type="match status" value="1"/>
</dbReference>
<dbReference type="Gene3D" id="1.10.1740.10">
    <property type="match status" value="1"/>
</dbReference>
<dbReference type="EMBL" id="VCMV01000003">
    <property type="protein sequence ID" value="KAB0269163.1"/>
    <property type="molecule type" value="Genomic_DNA"/>
</dbReference>
<sequence length="237" mass="26714">MLNPGHAVARSRLKLETAPDEELVALCRDGDEGAVRVLVRRHNQRLFRVARAVVRNDAEAEDVVQETYVQAFTHLHTFRGEARLSTWLTRIAFNAALARVRRRRPMAALEEVDAQDSGSGGRLIMFPSPPPPPNPETELARSQIRGVLERAIDELPDSFRVVFIMRDVEGMSTEETASYLSIRVETVKTRLHRARKLMRSAIETQLSGAFAEAFPFDGARCVRMADRVVERLRALKA</sequence>
<dbReference type="InterPro" id="IPR007627">
    <property type="entry name" value="RNA_pol_sigma70_r2"/>
</dbReference>
<dbReference type="InterPro" id="IPR014284">
    <property type="entry name" value="RNA_pol_sigma-70_dom"/>
</dbReference>
<keyword evidence="2 6" id="KW-0805">Transcription regulation</keyword>
<dbReference type="InterPro" id="IPR000838">
    <property type="entry name" value="RNA_pol_sigma70_ECF_CS"/>
</dbReference>
<dbReference type="PANTHER" id="PTHR43133:SF51">
    <property type="entry name" value="RNA POLYMERASE SIGMA FACTOR"/>
    <property type="match status" value="1"/>
</dbReference>
<keyword evidence="10" id="KW-1185">Reference proteome</keyword>
<comment type="caution">
    <text evidence="9">The sequence shown here is derived from an EMBL/GenBank/DDBJ whole genome shotgun (WGS) entry which is preliminary data.</text>
</comment>
<organism evidence="9 10">
    <name type="scientific">Microvirga brassicacearum</name>
    <dbReference type="NCBI Taxonomy" id="2580413"/>
    <lineage>
        <taxon>Bacteria</taxon>
        <taxon>Pseudomonadati</taxon>
        <taxon>Pseudomonadota</taxon>
        <taxon>Alphaproteobacteria</taxon>
        <taxon>Hyphomicrobiales</taxon>
        <taxon>Methylobacteriaceae</taxon>
        <taxon>Microvirga</taxon>
    </lineage>
</organism>
<dbReference type="PROSITE" id="PS01063">
    <property type="entry name" value="SIGMA70_ECF"/>
    <property type="match status" value="1"/>
</dbReference>
<name>A0A5N3PHL5_9HYPH</name>
<dbReference type="SUPFAM" id="SSF88659">
    <property type="entry name" value="Sigma3 and sigma4 domains of RNA polymerase sigma factors"/>
    <property type="match status" value="1"/>
</dbReference>
<dbReference type="InterPro" id="IPR036388">
    <property type="entry name" value="WH-like_DNA-bd_sf"/>
</dbReference>
<proteinExistence type="inferred from homology"/>
<dbReference type="NCBIfam" id="TIGR02937">
    <property type="entry name" value="sigma70-ECF"/>
    <property type="match status" value="1"/>
</dbReference>
<gene>
    <name evidence="9" type="ORF">FEZ63_03400</name>
</gene>
<dbReference type="InterPro" id="IPR039425">
    <property type="entry name" value="RNA_pol_sigma-70-like"/>
</dbReference>
<dbReference type="NCBIfam" id="NF008888">
    <property type="entry name" value="PRK11922.1"/>
    <property type="match status" value="1"/>
</dbReference>
<accession>A0A5N3PHL5</accession>
<dbReference type="OrthoDB" id="9780326at2"/>
<dbReference type="RefSeq" id="WP_150942221.1">
    <property type="nucleotide sequence ID" value="NZ_VCMV01000003.1"/>
</dbReference>
<evidence type="ECO:0000259" key="7">
    <source>
        <dbReference type="Pfam" id="PF04542"/>
    </source>
</evidence>
<evidence type="ECO:0000256" key="4">
    <source>
        <dbReference type="ARBA" id="ARBA00023125"/>
    </source>
</evidence>
<keyword evidence="5 6" id="KW-0804">Transcription</keyword>
<evidence type="ECO:0000259" key="8">
    <source>
        <dbReference type="Pfam" id="PF08281"/>
    </source>
</evidence>
<keyword evidence="3 6" id="KW-0731">Sigma factor</keyword>
<reference evidence="9 10" key="1">
    <citation type="journal article" date="2019" name="Microorganisms">
        <title>Genome Insights into the Novel Species Microvirga brassicacearum, a Rapeseed Endophyte with Biotechnological Potential.</title>
        <authorList>
            <person name="Jimenez-Gomez A."/>
            <person name="Saati-Santamaria Z."/>
            <person name="Igual J.M."/>
            <person name="Rivas R."/>
            <person name="Mateos P.F."/>
            <person name="Garcia-Fraile P."/>
        </authorList>
    </citation>
    <scope>NUCLEOTIDE SEQUENCE [LARGE SCALE GENOMIC DNA]</scope>
    <source>
        <strain evidence="9 10">CDVBN77</strain>
    </source>
</reference>
<dbReference type="GO" id="GO:0016987">
    <property type="term" value="F:sigma factor activity"/>
    <property type="evidence" value="ECO:0007669"/>
    <property type="project" value="UniProtKB-KW"/>
</dbReference>
<dbReference type="Pfam" id="PF08281">
    <property type="entry name" value="Sigma70_r4_2"/>
    <property type="match status" value="1"/>
</dbReference>
<evidence type="ECO:0000313" key="10">
    <source>
        <dbReference type="Proteomes" id="UP000325684"/>
    </source>
</evidence>
<evidence type="ECO:0000313" key="9">
    <source>
        <dbReference type="EMBL" id="KAB0269163.1"/>
    </source>
</evidence>